<dbReference type="Gene3D" id="3.40.50.12780">
    <property type="entry name" value="N-terminal domain of ligase-like"/>
    <property type="match status" value="1"/>
</dbReference>
<evidence type="ECO:0000313" key="4">
    <source>
        <dbReference type="EMBL" id="CAE0038807.1"/>
    </source>
</evidence>
<evidence type="ECO:0000256" key="1">
    <source>
        <dbReference type="ARBA" id="ARBA00022741"/>
    </source>
</evidence>
<dbReference type="GO" id="GO:0004467">
    <property type="term" value="F:long-chain fatty acid-CoA ligase activity"/>
    <property type="evidence" value="ECO:0007669"/>
    <property type="project" value="TreeGrafter"/>
</dbReference>
<sequence>MESRENLLSIPVKDAVAVPGETLPRMCPKVGVYDQPYDGASLKNTYEILLHGMERSKGECLGWRPGSEYVWYTYEQVHELSVTLGTALKYSGIKKVRLISLTGGSRSAAPFEVNILNFFFFWKGSVVGILSANCPNWIISDVALSTQGMICAPLYDSLSPGAVKYIINHADISAVFVQDKHVGDILEVLDTCPSLNLIIAMGTEDVNSVGEYPTHEKVVSLSEFIKRGEFDTSKVDVSGPDDLAMIMYTSGTTGDPKGVMLSNKAFVAGVSVGIRFLGTYGGEISPSDTMLGFLPLAHIFEQTAEKSFLMSGGRVGYWKGDVKLILDDLMSLKPTIFFAVPRVYARFEQKIQQGLAQSSFLKRSLFNWAYSLQVSNIQNFQKRNGLLDALLFSKVKEKLLPNVRFCVTGAAPMSKDTQDFLKVVLVTPVCQGYGLTETCAVTSATPPCKEGEVDIGASGTVGGPMNGYVKLVDVPDMEYLTTDKPYPRGEICAKCPNMFSGYYKNEEETRKVLTDDGWFHTGDVGQLLPDGSVQIIDRKKNLFKLAQGEYVSPEHIEGELTKCNLVGQLWVYGNSFERFLVGIVVPDPDQWKAWAEAHVKEYDLRKLSEDPEMKKDVLAELSHKRKASGFRNFEEIVDVRFETDLNDLGQGFTVANDLLTPTFKMKRNKLQQRFQTDIDDMYASMR</sequence>
<dbReference type="PANTHER" id="PTHR43272">
    <property type="entry name" value="LONG-CHAIN-FATTY-ACID--COA LIGASE"/>
    <property type="match status" value="1"/>
</dbReference>
<organism evidence="4">
    <name type="scientific">Rhodosorus marinus</name>
    <dbReference type="NCBI Taxonomy" id="101924"/>
    <lineage>
        <taxon>Eukaryota</taxon>
        <taxon>Rhodophyta</taxon>
        <taxon>Stylonematophyceae</taxon>
        <taxon>Stylonematales</taxon>
        <taxon>Stylonemataceae</taxon>
        <taxon>Rhodosorus</taxon>
    </lineage>
</organism>
<dbReference type="Pfam" id="PF00501">
    <property type="entry name" value="AMP-binding"/>
    <property type="match status" value="1"/>
</dbReference>
<name>A0A7S2ZFS2_9RHOD</name>
<dbReference type="InterPro" id="IPR042099">
    <property type="entry name" value="ANL_N_sf"/>
</dbReference>
<evidence type="ECO:0000259" key="3">
    <source>
        <dbReference type="Pfam" id="PF00501"/>
    </source>
</evidence>
<dbReference type="PROSITE" id="PS00455">
    <property type="entry name" value="AMP_BINDING"/>
    <property type="match status" value="1"/>
</dbReference>
<proteinExistence type="predicted"/>
<dbReference type="SUPFAM" id="SSF56801">
    <property type="entry name" value="Acetyl-CoA synthetase-like"/>
    <property type="match status" value="1"/>
</dbReference>
<dbReference type="InterPro" id="IPR020459">
    <property type="entry name" value="AMP-binding"/>
</dbReference>
<dbReference type="PRINTS" id="PR00154">
    <property type="entry name" value="AMPBINDING"/>
</dbReference>
<dbReference type="InterPro" id="IPR020845">
    <property type="entry name" value="AMP-binding_CS"/>
</dbReference>
<dbReference type="GO" id="GO:0005524">
    <property type="term" value="F:ATP binding"/>
    <property type="evidence" value="ECO:0007669"/>
    <property type="project" value="UniProtKB-KW"/>
</dbReference>
<accession>A0A7S2ZFS2</accession>
<keyword evidence="2" id="KW-0067">ATP-binding</keyword>
<dbReference type="GO" id="GO:0016020">
    <property type="term" value="C:membrane"/>
    <property type="evidence" value="ECO:0007669"/>
    <property type="project" value="TreeGrafter"/>
</dbReference>
<dbReference type="InterPro" id="IPR000873">
    <property type="entry name" value="AMP-dep_synth/lig_dom"/>
</dbReference>
<reference evidence="4" key="1">
    <citation type="submission" date="2021-01" db="EMBL/GenBank/DDBJ databases">
        <authorList>
            <person name="Corre E."/>
            <person name="Pelletier E."/>
            <person name="Niang G."/>
            <person name="Scheremetjew M."/>
            <person name="Finn R."/>
            <person name="Kale V."/>
            <person name="Holt S."/>
            <person name="Cochrane G."/>
            <person name="Meng A."/>
            <person name="Brown T."/>
            <person name="Cohen L."/>
        </authorList>
    </citation>
    <scope>NUCLEOTIDE SEQUENCE</scope>
    <source>
        <strain evidence="4">CCMP 769</strain>
    </source>
</reference>
<evidence type="ECO:0000256" key="2">
    <source>
        <dbReference type="ARBA" id="ARBA00022840"/>
    </source>
</evidence>
<gene>
    <name evidence="4" type="ORF">RMAR00112_LOCUS6766</name>
</gene>
<dbReference type="AlphaFoldDB" id="A0A7S2ZFS2"/>
<protein>
    <recommendedName>
        <fullName evidence="3">AMP-dependent synthetase/ligase domain-containing protein</fullName>
    </recommendedName>
</protein>
<dbReference type="GO" id="GO:0005783">
    <property type="term" value="C:endoplasmic reticulum"/>
    <property type="evidence" value="ECO:0007669"/>
    <property type="project" value="TreeGrafter"/>
</dbReference>
<dbReference type="EMBL" id="HBHW01009034">
    <property type="protein sequence ID" value="CAE0038807.1"/>
    <property type="molecule type" value="Transcribed_RNA"/>
</dbReference>
<feature type="domain" description="AMP-dependent synthetase/ligase" evidence="3">
    <location>
        <begin position="123"/>
        <end position="503"/>
    </location>
</feature>
<keyword evidence="1" id="KW-0547">Nucleotide-binding</keyword>
<dbReference type="PANTHER" id="PTHR43272:SF33">
    <property type="entry name" value="AMP-BINDING DOMAIN-CONTAINING PROTEIN-RELATED"/>
    <property type="match status" value="1"/>
</dbReference>